<accession>A0A095VQ12</accession>
<comment type="caution">
    <text evidence="1">The sequence shown here is derived from an EMBL/GenBank/DDBJ whole genome shotgun (WGS) entry which is preliminary data.</text>
</comment>
<organism evidence="1 2">
    <name type="scientific">Pseudohaliea rubra DSM 19751</name>
    <dbReference type="NCBI Taxonomy" id="1265313"/>
    <lineage>
        <taxon>Bacteria</taxon>
        <taxon>Pseudomonadati</taxon>
        <taxon>Pseudomonadota</taxon>
        <taxon>Gammaproteobacteria</taxon>
        <taxon>Cellvibrionales</taxon>
        <taxon>Halieaceae</taxon>
        <taxon>Pseudohaliea</taxon>
    </lineage>
</organism>
<dbReference type="Proteomes" id="UP000029640">
    <property type="component" value="Unassembled WGS sequence"/>
</dbReference>
<dbReference type="AlphaFoldDB" id="A0A095VQ12"/>
<gene>
    <name evidence="1" type="ORF">HRUBRA_02228</name>
</gene>
<protein>
    <submittedName>
        <fullName evidence="1">Uncharacterized protein</fullName>
    </submittedName>
</protein>
<evidence type="ECO:0000313" key="2">
    <source>
        <dbReference type="Proteomes" id="UP000029640"/>
    </source>
</evidence>
<reference evidence="1 2" key="1">
    <citation type="journal article" date="2014" name="Genome Announc.">
        <title>Genome Sequence of Gammaproteobacterial Pseudohaliea rubra Type Strain DSM 19751, Isolated from Coastal Seawater of the Mediterranean Sea.</title>
        <authorList>
            <person name="Spring S."/>
            <person name="Fiebig A."/>
            <person name="Riedel T."/>
            <person name="Goker M."/>
            <person name="Klenk H.P."/>
        </authorList>
    </citation>
    <scope>NUCLEOTIDE SEQUENCE [LARGE SCALE GENOMIC DNA]</scope>
    <source>
        <strain evidence="1 2">DSM 19751</strain>
    </source>
</reference>
<evidence type="ECO:0000313" key="1">
    <source>
        <dbReference type="EMBL" id="KGE03188.1"/>
    </source>
</evidence>
<keyword evidence="2" id="KW-1185">Reference proteome</keyword>
<name>A0A095VQ12_9GAMM</name>
<proteinExistence type="predicted"/>
<sequence>MACFDYTASLFRARGAEPVPIPGAIAGRVIRRCPQSTND</sequence>
<dbReference type="HOGENOM" id="CLU_3310695_0_0_6"/>
<dbReference type="EMBL" id="AUVB01000063">
    <property type="protein sequence ID" value="KGE03188.1"/>
    <property type="molecule type" value="Genomic_DNA"/>
</dbReference>